<comment type="caution">
    <text evidence="10">The sequence shown here is derived from an EMBL/GenBank/DDBJ whole genome shotgun (WGS) entry which is preliminary data.</text>
</comment>
<dbReference type="InterPro" id="IPR004841">
    <property type="entry name" value="AA-permease/SLC12A_dom"/>
</dbReference>
<feature type="transmembrane region" description="Helical" evidence="8">
    <location>
        <begin position="500"/>
        <end position="520"/>
    </location>
</feature>
<feature type="domain" description="Amino acid permease/ SLC12A" evidence="9">
    <location>
        <begin position="64"/>
        <end position="529"/>
    </location>
</feature>
<evidence type="ECO:0000256" key="2">
    <source>
        <dbReference type="ARBA" id="ARBA00022448"/>
    </source>
</evidence>
<evidence type="ECO:0000256" key="1">
    <source>
        <dbReference type="ARBA" id="ARBA00004141"/>
    </source>
</evidence>
<keyword evidence="3 8" id="KW-0812">Transmembrane</keyword>
<feature type="transmembrane region" description="Helical" evidence="8">
    <location>
        <begin position="207"/>
        <end position="225"/>
    </location>
</feature>
<evidence type="ECO:0000256" key="6">
    <source>
        <dbReference type="ARBA" id="ARBA00023136"/>
    </source>
</evidence>
<feature type="transmembrane region" description="Helical" evidence="8">
    <location>
        <begin position="146"/>
        <end position="167"/>
    </location>
</feature>
<feature type="transmembrane region" description="Helical" evidence="8">
    <location>
        <begin position="262"/>
        <end position="282"/>
    </location>
</feature>
<feature type="transmembrane region" description="Helical" evidence="8">
    <location>
        <begin position="95"/>
        <end position="125"/>
    </location>
</feature>
<evidence type="ECO:0000313" key="10">
    <source>
        <dbReference type="EMBL" id="KAI9637111.1"/>
    </source>
</evidence>
<accession>A0AA38LX90</accession>
<dbReference type="PANTHER" id="PTHR43341">
    <property type="entry name" value="AMINO ACID PERMEASE"/>
    <property type="match status" value="1"/>
</dbReference>
<dbReference type="EMBL" id="JAKWFO010000005">
    <property type="protein sequence ID" value="KAI9637111.1"/>
    <property type="molecule type" value="Genomic_DNA"/>
</dbReference>
<dbReference type="RefSeq" id="XP_052946888.1">
    <property type="nucleotide sequence ID" value="XM_053093630.1"/>
</dbReference>
<reference evidence="10" key="1">
    <citation type="journal article" date="2022" name="G3 (Bethesda)">
        <title>High quality genome of the basidiomycete yeast Dioszegia hungarica PDD-24b-2 isolated from cloud water.</title>
        <authorList>
            <person name="Jarrige D."/>
            <person name="Haridas S."/>
            <person name="Bleykasten-Grosshans C."/>
            <person name="Joly M."/>
            <person name="Nadalig T."/>
            <person name="Sancelme M."/>
            <person name="Vuilleumier S."/>
            <person name="Grigoriev I.V."/>
            <person name="Amato P."/>
            <person name="Bringel F."/>
        </authorList>
    </citation>
    <scope>NUCLEOTIDE SEQUENCE</scope>
    <source>
        <strain evidence="10">PDD-24b-2</strain>
    </source>
</reference>
<dbReference type="InterPro" id="IPR050524">
    <property type="entry name" value="APC_YAT"/>
</dbReference>
<keyword evidence="5 8" id="KW-1133">Transmembrane helix</keyword>
<feature type="transmembrane region" description="Helical" evidence="8">
    <location>
        <begin position="67"/>
        <end position="89"/>
    </location>
</feature>
<feature type="transmembrane region" description="Helical" evidence="8">
    <location>
        <begin position="476"/>
        <end position="494"/>
    </location>
</feature>
<feature type="compositionally biased region" description="Basic and acidic residues" evidence="7">
    <location>
        <begin position="1"/>
        <end position="13"/>
    </location>
</feature>
<feature type="transmembrane region" description="Helical" evidence="8">
    <location>
        <begin position="343"/>
        <end position="367"/>
    </location>
</feature>
<feature type="transmembrane region" description="Helical" evidence="8">
    <location>
        <begin position="302"/>
        <end position="323"/>
    </location>
</feature>
<dbReference type="InterPro" id="IPR004840">
    <property type="entry name" value="Amino_acid_permease_CS"/>
</dbReference>
<evidence type="ECO:0000256" key="3">
    <source>
        <dbReference type="ARBA" id="ARBA00022692"/>
    </source>
</evidence>
<organism evidence="10 11">
    <name type="scientific">Dioszegia hungarica</name>
    <dbReference type="NCBI Taxonomy" id="4972"/>
    <lineage>
        <taxon>Eukaryota</taxon>
        <taxon>Fungi</taxon>
        <taxon>Dikarya</taxon>
        <taxon>Basidiomycota</taxon>
        <taxon>Agaricomycotina</taxon>
        <taxon>Tremellomycetes</taxon>
        <taxon>Tremellales</taxon>
        <taxon>Bulleribasidiaceae</taxon>
        <taxon>Dioszegia</taxon>
    </lineage>
</organism>
<dbReference type="Gene3D" id="1.20.1740.10">
    <property type="entry name" value="Amino acid/polyamine transporter I"/>
    <property type="match status" value="1"/>
</dbReference>
<dbReference type="AlphaFoldDB" id="A0AA38LX90"/>
<proteinExistence type="predicted"/>
<evidence type="ECO:0000256" key="5">
    <source>
        <dbReference type="ARBA" id="ARBA00022989"/>
    </source>
</evidence>
<protein>
    <submittedName>
        <fullName evidence="10">Amino acid transporter</fullName>
    </submittedName>
</protein>
<sequence>MSGYEDPEKKETDGGSLAGTVTGPLYSDPEAGGKGEKAGEGLIIIDGEVNKGEGAVKRTLEQRHMAMIALGGAIGTGLFVGSGSALATGGPVGVWLGYIFMGSMVYSMMVALGEMASLFPVAGGFTHYAARFVDPALGFATGVNYWYSYAITIPVEIVAAQIVISYWDKTTHAAVWMTVCFVLILAINFLGARAYGEAEFWFSSIKVVTIVGLIILGIILMAGGGPNHDPIGFRYWIDPGPFNQLSLGGDGAYVPGAWGRFLAFWACLVQAAFSFIGTEIIATTLGEAKNPRKTVPKAIKRVFWRILVFYIGGIFIISVLVNYDNPMLLNGSGDASASPFVIAINNAGIAALPSIINAVILTAAWSAGNSDLYAASRTLYSLALEHQMPAVLRRCTKRGLPIWCVVITGAFGLLSYMNTGGDTAVTAFNWLYNVSSITGLVTWWGILLSYIRFYHGLKVQGISREGFPYKAPFQPYFSYYGFICFTLNGFEVFLEGNWDTSTFIAAYITIPIFAGCWIGWKLTKKTKWVKLAEMDFITGRRELDEMEERDAETYKADTKFQKVMGILF</sequence>
<keyword evidence="4" id="KW-0029">Amino-acid transport</keyword>
<feature type="region of interest" description="Disordered" evidence="7">
    <location>
        <begin position="1"/>
        <end position="34"/>
    </location>
</feature>
<keyword evidence="6 8" id="KW-0472">Membrane</keyword>
<evidence type="ECO:0000259" key="9">
    <source>
        <dbReference type="Pfam" id="PF00324"/>
    </source>
</evidence>
<dbReference type="PROSITE" id="PS00218">
    <property type="entry name" value="AMINO_ACID_PERMEASE_1"/>
    <property type="match status" value="1"/>
</dbReference>
<dbReference type="GO" id="GO:0016020">
    <property type="term" value="C:membrane"/>
    <property type="evidence" value="ECO:0007669"/>
    <property type="project" value="UniProtKB-SubCell"/>
</dbReference>
<comment type="subcellular location">
    <subcellularLocation>
        <location evidence="1">Membrane</location>
        <topology evidence="1">Multi-pass membrane protein</topology>
    </subcellularLocation>
</comment>
<dbReference type="GeneID" id="77732835"/>
<dbReference type="PANTHER" id="PTHR43341:SF4">
    <property type="entry name" value="ARGININE PERMEASE CAN1-RELATED"/>
    <property type="match status" value="1"/>
</dbReference>
<gene>
    <name evidence="10" type="ORF">MKK02DRAFT_45822</name>
</gene>
<dbReference type="FunFam" id="1.20.1740.10:FF:000006">
    <property type="entry name" value="General amino acid permease"/>
    <property type="match status" value="1"/>
</dbReference>
<dbReference type="Proteomes" id="UP001164286">
    <property type="component" value="Unassembled WGS sequence"/>
</dbReference>
<dbReference type="PIRSF" id="PIRSF006060">
    <property type="entry name" value="AA_transporter"/>
    <property type="match status" value="1"/>
</dbReference>
<feature type="transmembrane region" description="Helical" evidence="8">
    <location>
        <begin position="173"/>
        <end position="195"/>
    </location>
</feature>
<keyword evidence="11" id="KW-1185">Reference proteome</keyword>
<evidence type="ECO:0000256" key="8">
    <source>
        <dbReference type="SAM" id="Phobius"/>
    </source>
</evidence>
<feature type="transmembrane region" description="Helical" evidence="8">
    <location>
        <begin position="400"/>
        <end position="418"/>
    </location>
</feature>
<evidence type="ECO:0000313" key="11">
    <source>
        <dbReference type="Proteomes" id="UP001164286"/>
    </source>
</evidence>
<name>A0AA38LX90_9TREE</name>
<dbReference type="Pfam" id="PF00324">
    <property type="entry name" value="AA_permease"/>
    <property type="match status" value="1"/>
</dbReference>
<dbReference type="GO" id="GO:0015171">
    <property type="term" value="F:amino acid transmembrane transporter activity"/>
    <property type="evidence" value="ECO:0007669"/>
    <property type="project" value="TreeGrafter"/>
</dbReference>
<feature type="transmembrane region" description="Helical" evidence="8">
    <location>
        <begin position="430"/>
        <end position="455"/>
    </location>
</feature>
<evidence type="ECO:0000256" key="7">
    <source>
        <dbReference type="SAM" id="MobiDB-lite"/>
    </source>
</evidence>
<evidence type="ECO:0000256" key="4">
    <source>
        <dbReference type="ARBA" id="ARBA00022970"/>
    </source>
</evidence>
<keyword evidence="2" id="KW-0813">Transport</keyword>